<feature type="compositionally biased region" description="Low complexity" evidence="1">
    <location>
        <begin position="193"/>
        <end position="210"/>
    </location>
</feature>
<feature type="compositionally biased region" description="Low complexity" evidence="1">
    <location>
        <begin position="125"/>
        <end position="140"/>
    </location>
</feature>
<dbReference type="OrthoDB" id="3649215at2759"/>
<protein>
    <submittedName>
        <fullName evidence="2">Uncharacterized protein</fullName>
    </submittedName>
</protein>
<feature type="compositionally biased region" description="Polar residues" evidence="1">
    <location>
        <begin position="212"/>
        <end position="224"/>
    </location>
</feature>
<gene>
    <name evidence="2" type="ORF">K431DRAFT_97422</name>
</gene>
<keyword evidence="3" id="KW-1185">Reference proteome</keyword>
<feature type="region of interest" description="Disordered" evidence="1">
    <location>
        <begin position="86"/>
        <end position="243"/>
    </location>
</feature>
<dbReference type="AlphaFoldDB" id="A0A9P4Q5D2"/>
<evidence type="ECO:0000313" key="3">
    <source>
        <dbReference type="Proteomes" id="UP000799441"/>
    </source>
</evidence>
<proteinExistence type="predicted"/>
<accession>A0A9P4Q5D2</accession>
<organism evidence="2 3">
    <name type="scientific">Polychaeton citri CBS 116435</name>
    <dbReference type="NCBI Taxonomy" id="1314669"/>
    <lineage>
        <taxon>Eukaryota</taxon>
        <taxon>Fungi</taxon>
        <taxon>Dikarya</taxon>
        <taxon>Ascomycota</taxon>
        <taxon>Pezizomycotina</taxon>
        <taxon>Dothideomycetes</taxon>
        <taxon>Dothideomycetidae</taxon>
        <taxon>Capnodiales</taxon>
        <taxon>Capnodiaceae</taxon>
        <taxon>Polychaeton</taxon>
    </lineage>
</organism>
<evidence type="ECO:0000313" key="2">
    <source>
        <dbReference type="EMBL" id="KAF2720099.1"/>
    </source>
</evidence>
<reference evidence="2" key="1">
    <citation type="journal article" date="2020" name="Stud. Mycol.">
        <title>101 Dothideomycetes genomes: a test case for predicting lifestyles and emergence of pathogens.</title>
        <authorList>
            <person name="Haridas S."/>
            <person name="Albert R."/>
            <person name="Binder M."/>
            <person name="Bloem J."/>
            <person name="Labutti K."/>
            <person name="Salamov A."/>
            <person name="Andreopoulos B."/>
            <person name="Baker S."/>
            <person name="Barry K."/>
            <person name="Bills G."/>
            <person name="Bluhm B."/>
            <person name="Cannon C."/>
            <person name="Castanera R."/>
            <person name="Culley D."/>
            <person name="Daum C."/>
            <person name="Ezra D."/>
            <person name="Gonzalez J."/>
            <person name="Henrissat B."/>
            <person name="Kuo A."/>
            <person name="Liang C."/>
            <person name="Lipzen A."/>
            <person name="Lutzoni F."/>
            <person name="Magnuson J."/>
            <person name="Mondo S."/>
            <person name="Nolan M."/>
            <person name="Ohm R."/>
            <person name="Pangilinan J."/>
            <person name="Park H.-J."/>
            <person name="Ramirez L."/>
            <person name="Alfaro M."/>
            <person name="Sun H."/>
            <person name="Tritt A."/>
            <person name="Yoshinaga Y."/>
            <person name="Zwiers L.-H."/>
            <person name="Turgeon B."/>
            <person name="Goodwin S."/>
            <person name="Spatafora J."/>
            <person name="Crous P."/>
            <person name="Grigoriev I."/>
        </authorList>
    </citation>
    <scope>NUCLEOTIDE SEQUENCE</scope>
    <source>
        <strain evidence="2">CBS 116435</strain>
    </source>
</reference>
<comment type="caution">
    <text evidence="2">The sequence shown here is derived from an EMBL/GenBank/DDBJ whole genome shotgun (WGS) entry which is preliminary data.</text>
</comment>
<dbReference type="Proteomes" id="UP000799441">
    <property type="component" value="Unassembled WGS sequence"/>
</dbReference>
<evidence type="ECO:0000256" key="1">
    <source>
        <dbReference type="SAM" id="MobiDB-lite"/>
    </source>
</evidence>
<sequence length="243" mass="23195">MVVEYIKGYIADTAAGYLKTGITAAGTMAGNTVGGVGGLIENGGRSVGDSVTGGIQGFGNYINSYGTGVTTSLAADGPTRSGAVKKTAVKPSASPAALPGKTAPKGLPAPSAKGVGAPKPPAQLGKKAVGAVSSAKAPGVGAPGGVKPPGSVKSIAGGPAKPPVGTQGQKNKLPDGRVKVSAASRPKSLPGQAPANVGKAAAPARGRPAPSTVGSVTGSAQKNLSAGKVKPSLQSLPKPAIKA</sequence>
<name>A0A9P4Q5D2_9PEZI</name>
<dbReference type="EMBL" id="MU003803">
    <property type="protein sequence ID" value="KAF2720099.1"/>
    <property type="molecule type" value="Genomic_DNA"/>
</dbReference>